<organism evidence="2">
    <name type="scientific">Hexamita inflata</name>
    <dbReference type="NCBI Taxonomy" id="28002"/>
    <lineage>
        <taxon>Eukaryota</taxon>
        <taxon>Metamonada</taxon>
        <taxon>Diplomonadida</taxon>
        <taxon>Hexamitidae</taxon>
        <taxon>Hexamitinae</taxon>
        <taxon>Hexamita</taxon>
    </lineage>
</organism>
<dbReference type="EMBL" id="CATOUU010000129">
    <property type="protein sequence ID" value="CAI9917359.1"/>
    <property type="molecule type" value="Genomic_DNA"/>
</dbReference>
<evidence type="ECO:0000313" key="4">
    <source>
        <dbReference type="Proteomes" id="UP001642409"/>
    </source>
</evidence>
<proteinExistence type="predicted"/>
<name>A0AA86NCW7_9EUKA</name>
<dbReference type="EMBL" id="CAXDID020000593">
    <property type="protein sequence ID" value="CAL6105213.1"/>
    <property type="molecule type" value="Genomic_DNA"/>
</dbReference>
<reference evidence="3 4" key="2">
    <citation type="submission" date="2024-07" db="EMBL/GenBank/DDBJ databases">
        <authorList>
            <person name="Akdeniz Z."/>
        </authorList>
    </citation>
    <scope>NUCLEOTIDE SEQUENCE [LARGE SCALE GENOMIC DNA]</scope>
</reference>
<evidence type="ECO:0000313" key="2">
    <source>
        <dbReference type="EMBL" id="CAI9917359.1"/>
    </source>
</evidence>
<keyword evidence="4" id="KW-1185">Reference proteome</keyword>
<reference evidence="2" key="1">
    <citation type="submission" date="2023-06" db="EMBL/GenBank/DDBJ databases">
        <authorList>
            <person name="Kurt Z."/>
        </authorList>
    </citation>
    <scope>NUCLEOTIDE SEQUENCE</scope>
</reference>
<accession>A0AA86NCW7</accession>
<gene>
    <name evidence="2" type="ORF">HINF_LOCUS5004</name>
    <name evidence="3" type="ORF">HINF_LOCUS73155</name>
</gene>
<keyword evidence="1" id="KW-0175">Coiled coil</keyword>
<protein>
    <submittedName>
        <fullName evidence="3">Hypothetical_protein</fullName>
    </submittedName>
</protein>
<evidence type="ECO:0000256" key="1">
    <source>
        <dbReference type="SAM" id="Coils"/>
    </source>
</evidence>
<feature type="coiled-coil region" evidence="1">
    <location>
        <begin position="84"/>
        <end position="111"/>
    </location>
</feature>
<dbReference type="AlphaFoldDB" id="A0AA86NCW7"/>
<evidence type="ECO:0000313" key="3">
    <source>
        <dbReference type="EMBL" id="CAL6105213.1"/>
    </source>
</evidence>
<comment type="caution">
    <text evidence="2">The sequence shown here is derived from an EMBL/GenBank/DDBJ whole genome shotgun (WGS) entry which is preliminary data.</text>
</comment>
<dbReference type="Proteomes" id="UP001642409">
    <property type="component" value="Unassembled WGS sequence"/>
</dbReference>
<sequence>MPIKILNRRTTLQTIRFSSLKAIQISKIIRPTEIQTLQQQLQESKTKLSQYELALNLQYCASIIPLQQQLQQYQQKEQYAISQFQSQNTRIQQLENEVIRKQLENALLKLQPETVPNQIVRFQHEPLKLSFAPKQSKTIHIKTEEEQINNMIHYLKENQFNAANENGNVVIIFTEEQHSRLQEAIENIKKGLPNVEVF</sequence>